<accession>A0A0E2H4X7</accession>
<dbReference type="PATRIC" id="fig|999408.3.peg.5128"/>
<dbReference type="Proteomes" id="UP000013085">
    <property type="component" value="Unassembled WGS sequence"/>
</dbReference>
<dbReference type="HOGENOM" id="CLU_1683497_0_0_9"/>
<dbReference type="GeneID" id="57960752"/>
<name>A0A0E2H4X7_9FIRM</name>
<protein>
    <submittedName>
        <fullName evidence="1">Uncharacterized protein</fullName>
    </submittedName>
</protein>
<organism evidence="1 2">
    <name type="scientific">[Clostridium] clostridioforme 90A8</name>
    <dbReference type="NCBI Taxonomy" id="999408"/>
    <lineage>
        <taxon>Bacteria</taxon>
        <taxon>Bacillati</taxon>
        <taxon>Bacillota</taxon>
        <taxon>Clostridia</taxon>
        <taxon>Lachnospirales</taxon>
        <taxon>Lachnospiraceae</taxon>
        <taxon>Enterocloster</taxon>
    </lineage>
</organism>
<reference evidence="1 2" key="1">
    <citation type="submission" date="2013-01" db="EMBL/GenBank/DDBJ databases">
        <title>The Genome Sequence of Clostridium clostridioforme 90A8.</title>
        <authorList>
            <consortium name="The Broad Institute Genome Sequencing Platform"/>
            <person name="Earl A."/>
            <person name="Ward D."/>
            <person name="Feldgarden M."/>
            <person name="Gevers D."/>
            <person name="Courvalin P."/>
            <person name="Lambert T."/>
            <person name="Walker B."/>
            <person name="Young S.K."/>
            <person name="Zeng Q."/>
            <person name="Gargeya S."/>
            <person name="Fitzgerald M."/>
            <person name="Haas B."/>
            <person name="Abouelleil A."/>
            <person name="Alvarado L."/>
            <person name="Arachchi H.M."/>
            <person name="Berlin A.M."/>
            <person name="Chapman S.B."/>
            <person name="Dewar J."/>
            <person name="Goldberg J."/>
            <person name="Griggs A."/>
            <person name="Gujja S."/>
            <person name="Hansen M."/>
            <person name="Howarth C."/>
            <person name="Imamovic A."/>
            <person name="Larimer J."/>
            <person name="McCowan C."/>
            <person name="Murphy C."/>
            <person name="Neiman D."/>
            <person name="Pearson M."/>
            <person name="Priest M."/>
            <person name="Roberts A."/>
            <person name="Saif S."/>
            <person name="Shea T."/>
            <person name="Sisk P."/>
            <person name="Sykes S."/>
            <person name="Wortman J."/>
            <person name="Nusbaum C."/>
            <person name="Birren B."/>
        </authorList>
    </citation>
    <scope>NUCLEOTIDE SEQUENCE [LARGE SCALE GENOMIC DNA]</scope>
    <source>
        <strain evidence="1 2">90A8</strain>
    </source>
</reference>
<evidence type="ECO:0000313" key="1">
    <source>
        <dbReference type="EMBL" id="ENZ08904.1"/>
    </source>
</evidence>
<sequence>MKTGHSEGLIRGGNTADKSITEGRGTYDIRFRAIVPSSGALYQSTQGKAAQLKQTCCPSCYQLAAAHKKDRLESAYGIPATEELDKEMKQMCNYSDYVEQIGIEKGMEKGRQKGLVETCREPGVSKDITLDKLMAEFALTQSTAEELLNYFGRHGI</sequence>
<dbReference type="AlphaFoldDB" id="A0A0E2H4X7"/>
<comment type="caution">
    <text evidence="1">The sequence shown here is derived from an EMBL/GenBank/DDBJ whole genome shotgun (WGS) entry which is preliminary data.</text>
</comment>
<proteinExistence type="predicted"/>
<dbReference type="RefSeq" id="WP_002587535.1">
    <property type="nucleotide sequence ID" value="NZ_KB850988.1"/>
</dbReference>
<gene>
    <name evidence="1" type="ORF">HMPREF1090_04760</name>
</gene>
<evidence type="ECO:0000313" key="2">
    <source>
        <dbReference type="Proteomes" id="UP000013085"/>
    </source>
</evidence>
<dbReference type="EMBL" id="AGYR01000058">
    <property type="protein sequence ID" value="ENZ08904.1"/>
    <property type="molecule type" value="Genomic_DNA"/>
</dbReference>